<feature type="transmembrane region" description="Helical" evidence="2">
    <location>
        <begin position="95"/>
        <end position="114"/>
    </location>
</feature>
<dbReference type="AlphaFoldDB" id="A0A226D3X3"/>
<organism evidence="3 4">
    <name type="scientific">Folsomia candida</name>
    <name type="common">Springtail</name>
    <dbReference type="NCBI Taxonomy" id="158441"/>
    <lineage>
        <taxon>Eukaryota</taxon>
        <taxon>Metazoa</taxon>
        <taxon>Ecdysozoa</taxon>
        <taxon>Arthropoda</taxon>
        <taxon>Hexapoda</taxon>
        <taxon>Collembola</taxon>
        <taxon>Entomobryomorpha</taxon>
        <taxon>Isotomoidea</taxon>
        <taxon>Isotomidae</taxon>
        <taxon>Proisotominae</taxon>
        <taxon>Folsomia</taxon>
    </lineage>
</organism>
<sequence length="527" mass="60327">MTDPAEEHSMDMVLIEGQNLPLSRSIEGSNSSDEVPVNRYQQDENENEHDNNSVINDNCPPGGEGSEVDHLKEELVLSPYYHVLRYTRSIRRSEVLGFGFISLIIMSIALHAQIGLEAVGFFVPTIGQLQQNPSIHPAHSFSWRILSEFFIPDSVSNADRECLYLNNKNHVVFQGRIINGEKGPAYRAEQFPGGLEKENLLTKLMMETARAKMSNDENDDVEDTSPLPNRTHHLGCGRARISDGWTWLCKYLVNEFMPILNLCCSTFLLSCIRCRRKKGFQFTLMMPAFLAVFLDIFQQVPTIFTYSYAGISLVEEMTESSVRGVPPLYLAPGQCCGVQSADTWMIRRRGGDFDMYPPSCCNTDTYECNNKYVRRHEVWTKGCFKDEYDRVRFYQFCSMVVLLVKLFAEMGILWCLSDLTRYDYPLPENQHNATCDVRDFEVRTKGCATIMGVTERQNMVIKINKFLPRKYEFRTQQSGACTIISVRNVDGHAGSVEIRRPRRNRNTENASVEMDRVQQRGLIFISF</sequence>
<keyword evidence="4" id="KW-1185">Reference proteome</keyword>
<keyword evidence="2" id="KW-0812">Transmembrane</keyword>
<evidence type="ECO:0000256" key="1">
    <source>
        <dbReference type="SAM" id="MobiDB-lite"/>
    </source>
</evidence>
<name>A0A226D3X3_FOLCA</name>
<evidence type="ECO:0000313" key="3">
    <source>
        <dbReference type="EMBL" id="OXA38956.1"/>
    </source>
</evidence>
<proteinExistence type="predicted"/>
<feature type="compositionally biased region" description="Polar residues" evidence="1">
    <location>
        <begin position="23"/>
        <end position="33"/>
    </location>
</feature>
<keyword evidence="2" id="KW-0472">Membrane</keyword>
<evidence type="ECO:0000256" key="2">
    <source>
        <dbReference type="SAM" id="Phobius"/>
    </source>
</evidence>
<evidence type="ECO:0000313" key="4">
    <source>
        <dbReference type="Proteomes" id="UP000198287"/>
    </source>
</evidence>
<reference evidence="3 4" key="1">
    <citation type="submission" date="2015-12" db="EMBL/GenBank/DDBJ databases">
        <title>The genome of Folsomia candida.</title>
        <authorList>
            <person name="Faddeeva A."/>
            <person name="Derks M.F."/>
            <person name="Anvar Y."/>
            <person name="Smit S."/>
            <person name="Van Straalen N."/>
            <person name="Roelofs D."/>
        </authorList>
    </citation>
    <scope>NUCLEOTIDE SEQUENCE [LARGE SCALE GENOMIC DNA]</scope>
    <source>
        <strain evidence="3 4">VU population</strain>
        <tissue evidence="3">Whole body</tissue>
    </source>
</reference>
<protein>
    <submittedName>
        <fullName evidence="3">Uncharacterized protein</fullName>
    </submittedName>
</protein>
<dbReference type="EMBL" id="LNIX01000042">
    <property type="protein sequence ID" value="OXA38956.1"/>
    <property type="molecule type" value="Genomic_DNA"/>
</dbReference>
<accession>A0A226D3X3</accession>
<gene>
    <name evidence="3" type="ORF">Fcan01_26316</name>
</gene>
<comment type="caution">
    <text evidence="3">The sequence shown here is derived from an EMBL/GenBank/DDBJ whole genome shotgun (WGS) entry which is preliminary data.</text>
</comment>
<keyword evidence="2" id="KW-1133">Transmembrane helix</keyword>
<feature type="region of interest" description="Disordered" evidence="1">
    <location>
        <begin position="23"/>
        <end position="66"/>
    </location>
</feature>
<dbReference type="OrthoDB" id="9836210at2759"/>
<dbReference type="Proteomes" id="UP000198287">
    <property type="component" value="Unassembled WGS sequence"/>
</dbReference>